<protein>
    <submittedName>
        <fullName evidence="1">Uncharacterized protein</fullName>
    </submittedName>
</protein>
<name>A0A6C0BMA5_9ZZZZ</name>
<reference evidence="1" key="1">
    <citation type="journal article" date="2020" name="Nature">
        <title>Giant virus diversity and host interactions through global metagenomics.</title>
        <authorList>
            <person name="Schulz F."/>
            <person name="Roux S."/>
            <person name="Paez-Espino D."/>
            <person name="Jungbluth S."/>
            <person name="Walsh D.A."/>
            <person name="Denef V.J."/>
            <person name="McMahon K.D."/>
            <person name="Konstantinidis K.T."/>
            <person name="Eloe-Fadrosh E.A."/>
            <person name="Kyrpides N.C."/>
            <person name="Woyke T."/>
        </authorList>
    </citation>
    <scope>NUCLEOTIDE SEQUENCE</scope>
    <source>
        <strain evidence="1">GVMAG-M-3300014204-73</strain>
    </source>
</reference>
<organism evidence="1">
    <name type="scientific">viral metagenome</name>
    <dbReference type="NCBI Taxonomy" id="1070528"/>
    <lineage>
        <taxon>unclassified sequences</taxon>
        <taxon>metagenomes</taxon>
        <taxon>organismal metagenomes</taxon>
    </lineage>
</organism>
<accession>A0A6C0BMA5</accession>
<dbReference type="AlphaFoldDB" id="A0A6C0BMA5"/>
<evidence type="ECO:0000313" key="1">
    <source>
        <dbReference type="EMBL" id="QHS92709.1"/>
    </source>
</evidence>
<sequence length="39" mass="4335">MQRKLTTDQVKRILASVTQDLLQTSLVGIISASFSGIEW</sequence>
<dbReference type="EMBL" id="MN739187">
    <property type="protein sequence ID" value="QHS92709.1"/>
    <property type="molecule type" value="Genomic_DNA"/>
</dbReference>
<proteinExistence type="predicted"/>